<evidence type="ECO:0000313" key="16">
    <source>
        <dbReference type="EMBL" id="SHJ80477.1"/>
    </source>
</evidence>
<dbReference type="NCBIfam" id="TIGR01391">
    <property type="entry name" value="dnaG"/>
    <property type="match status" value="1"/>
</dbReference>
<dbReference type="PANTHER" id="PTHR30313">
    <property type="entry name" value="DNA PRIMASE"/>
    <property type="match status" value="1"/>
</dbReference>
<dbReference type="PANTHER" id="PTHR30313:SF2">
    <property type="entry name" value="DNA PRIMASE"/>
    <property type="match status" value="1"/>
</dbReference>
<dbReference type="InterPro" id="IPR036977">
    <property type="entry name" value="DNA_primase_Znf_CHC2"/>
</dbReference>
<evidence type="ECO:0000313" key="17">
    <source>
        <dbReference type="Proteomes" id="UP000184082"/>
    </source>
</evidence>
<evidence type="ECO:0000256" key="2">
    <source>
        <dbReference type="ARBA" id="ARBA00022515"/>
    </source>
</evidence>
<dbReference type="SUPFAM" id="SSF56731">
    <property type="entry name" value="DNA primase core"/>
    <property type="match status" value="1"/>
</dbReference>
<sequence>MAGRYSESLIDEVLHSNDIIDIISEYVNLKRTGRNYKGLCPFHTEKTPSFMVSQDKQLYHCFGCGAAGNVINFIMNIENLDFIDALEFLAEKAGINIEQYKENNGNQEIYIKKQKLYEINRQAAIFFYKNLTKNDNEGIRYLKKRGLNIETIKKFGLGYAINDWEALNKYLLAKGYSQKLIYEAGLVIKREKSSGYYDRFRNRVIFPIISTTKKILGFGGRVLDDSIPKYLNSPESLIFNKRNILYGLNLARSELGKERKLILVEGYMDVIALYQYGIKNVIATLGTALTANHGELLKRYCDEVIIAYDSDTAGESATIRGLDVLNEVGCKVKVIKLDRNMDPDEYIRKNGKDSFLEKIKNALPLLDYKIELIKKKYDLSLNEGKIHFLQESIEIIKKLIKSPVEREIYVKKLSKETDVPANVINSEIYGNNKFKKDYKSKKNNYNDVRRLVHLKPVKSVLKDGLVEIEKKIIALCMISKTEYDKIKSHITEEDFSNLLLRNIFSVLGKKYEEDKKIDINLFIDELDIEEAKMLRGIIKNLLPYEDIDKTICELTLSLKRFNIDKKIKSIKNEIKLLEKQENKRKGDVVRINELCGELRRLIEMEKKLMEG</sequence>
<keyword evidence="11 12" id="KW-0804">Transcription</keyword>
<comment type="cofactor">
    <cofactor evidence="12 13 14">
        <name>Zn(2+)</name>
        <dbReference type="ChEBI" id="CHEBI:29105"/>
    </cofactor>
    <text evidence="12 13 14">Binds 1 zinc ion per monomer.</text>
</comment>
<keyword evidence="5 12" id="KW-0235">DNA replication</keyword>
<dbReference type="InterPro" id="IPR050219">
    <property type="entry name" value="DnaG_primase"/>
</dbReference>
<dbReference type="InterPro" id="IPR019475">
    <property type="entry name" value="DNA_primase_DnaB-bd"/>
</dbReference>
<keyword evidence="8 12" id="KW-0862">Zinc</keyword>
<dbReference type="SMART" id="SM00400">
    <property type="entry name" value="ZnF_CHCC"/>
    <property type="match status" value="1"/>
</dbReference>
<dbReference type="GO" id="GO:0005737">
    <property type="term" value="C:cytoplasm"/>
    <property type="evidence" value="ECO:0007669"/>
    <property type="project" value="TreeGrafter"/>
</dbReference>
<comment type="domain">
    <text evidence="12">Contains an N-terminal zinc-binding domain, a central core domain that contains the primase activity, and a C-terminal DnaB-binding domain.</text>
</comment>
<dbReference type="GO" id="GO:0000428">
    <property type="term" value="C:DNA-directed RNA polymerase complex"/>
    <property type="evidence" value="ECO:0007669"/>
    <property type="project" value="UniProtKB-KW"/>
</dbReference>
<dbReference type="InterPro" id="IPR006171">
    <property type="entry name" value="TOPRIM_dom"/>
</dbReference>
<accession>A0A1M6MAM1</accession>
<dbReference type="InterPro" id="IPR030846">
    <property type="entry name" value="DnaG_bac"/>
</dbReference>
<dbReference type="InterPro" id="IPR036185">
    <property type="entry name" value="DNA_heli_DnaB-like_N_sf"/>
</dbReference>
<dbReference type="GO" id="GO:0008270">
    <property type="term" value="F:zinc ion binding"/>
    <property type="evidence" value="ECO:0007669"/>
    <property type="project" value="UniProtKB-UniRule"/>
</dbReference>
<dbReference type="InterPro" id="IPR016136">
    <property type="entry name" value="DNA_helicase_N/primase_C"/>
</dbReference>
<dbReference type="InterPro" id="IPR013264">
    <property type="entry name" value="DNAG_N"/>
</dbReference>
<comment type="similarity">
    <text evidence="12 13">Belongs to the DnaG primase family.</text>
</comment>
<dbReference type="FunFam" id="3.40.1360.10:FF:000002">
    <property type="entry name" value="DNA primase"/>
    <property type="match status" value="1"/>
</dbReference>
<dbReference type="FunFam" id="3.90.580.10:FF:000001">
    <property type="entry name" value="DNA primase"/>
    <property type="match status" value="1"/>
</dbReference>
<feature type="zinc finger region" description="CHC2-type" evidence="12 14">
    <location>
        <begin position="40"/>
        <end position="64"/>
    </location>
</feature>
<dbReference type="AlphaFoldDB" id="A0A1M6MAM1"/>
<evidence type="ECO:0000256" key="6">
    <source>
        <dbReference type="ARBA" id="ARBA00022723"/>
    </source>
</evidence>
<dbReference type="FunFam" id="3.90.980.10:FF:000001">
    <property type="entry name" value="DNA primase"/>
    <property type="match status" value="1"/>
</dbReference>
<keyword evidence="2 12" id="KW-0639">Primosome</keyword>
<dbReference type="Gene3D" id="1.10.860.10">
    <property type="entry name" value="DNAb Helicase, Chain A"/>
    <property type="match status" value="1"/>
</dbReference>
<dbReference type="InterPro" id="IPR037068">
    <property type="entry name" value="DNA_primase_core_N_sf"/>
</dbReference>
<dbReference type="RefSeq" id="WP_072965773.1">
    <property type="nucleotide sequence ID" value="NZ_FRAJ01000004.1"/>
</dbReference>
<dbReference type="SUPFAM" id="SSF57783">
    <property type="entry name" value="Zinc beta-ribbon"/>
    <property type="match status" value="1"/>
</dbReference>
<evidence type="ECO:0000259" key="15">
    <source>
        <dbReference type="PROSITE" id="PS50880"/>
    </source>
</evidence>
<dbReference type="Proteomes" id="UP000184082">
    <property type="component" value="Unassembled WGS sequence"/>
</dbReference>
<evidence type="ECO:0000256" key="4">
    <source>
        <dbReference type="ARBA" id="ARBA00022695"/>
    </source>
</evidence>
<organism evidence="16 17">
    <name type="scientific">Caminicella sporogenes DSM 14501</name>
    <dbReference type="NCBI Taxonomy" id="1121266"/>
    <lineage>
        <taxon>Bacteria</taxon>
        <taxon>Bacillati</taxon>
        <taxon>Bacillota</taxon>
        <taxon>Clostridia</taxon>
        <taxon>Peptostreptococcales</taxon>
        <taxon>Caminicellaceae</taxon>
        <taxon>Caminicella</taxon>
    </lineage>
</organism>
<dbReference type="Gene3D" id="3.90.580.10">
    <property type="entry name" value="Zinc finger, CHC2-type domain"/>
    <property type="match status" value="1"/>
</dbReference>
<evidence type="ECO:0000256" key="7">
    <source>
        <dbReference type="ARBA" id="ARBA00022771"/>
    </source>
</evidence>
<dbReference type="GO" id="GO:0006269">
    <property type="term" value="P:DNA replication, synthesis of primer"/>
    <property type="evidence" value="ECO:0007669"/>
    <property type="project" value="UniProtKB-UniRule"/>
</dbReference>
<dbReference type="GO" id="GO:1990077">
    <property type="term" value="C:primosome complex"/>
    <property type="evidence" value="ECO:0007669"/>
    <property type="project" value="UniProtKB-KW"/>
</dbReference>
<dbReference type="GO" id="GO:0003899">
    <property type="term" value="F:DNA-directed RNA polymerase activity"/>
    <property type="evidence" value="ECO:0007669"/>
    <property type="project" value="UniProtKB-UniRule"/>
</dbReference>
<evidence type="ECO:0000256" key="9">
    <source>
        <dbReference type="ARBA" id="ARBA00022842"/>
    </source>
</evidence>
<evidence type="ECO:0000256" key="11">
    <source>
        <dbReference type="ARBA" id="ARBA00023163"/>
    </source>
</evidence>
<dbReference type="SMART" id="SM00493">
    <property type="entry name" value="TOPRIM"/>
    <property type="match status" value="1"/>
</dbReference>
<reference evidence="16 17" key="1">
    <citation type="submission" date="2016-11" db="EMBL/GenBank/DDBJ databases">
        <authorList>
            <person name="Jaros S."/>
            <person name="Januszkiewicz K."/>
            <person name="Wedrychowicz H."/>
        </authorList>
    </citation>
    <scope>NUCLEOTIDE SEQUENCE [LARGE SCALE GENOMIC DNA]</scope>
    <source>
        <strain evidence="16 17">DSM 14501</strain>
    </source>
</reference>
<gene>
    <name evidence="12" type="primary">dnaG</name>
    <name evidence="16" type="ORF">SAMN02745883_00457</name>
</gene>
<dbReference type="HAMAP" id="MF_00974">
    <property type="entry name" value="DNA_primase_DnaG"/>
    <property type="match status" value="1"/>
</dbReference>
<dbReference type="Pfam" id="PF00772">
    <property type="entry name" value="DnaB"/>
    <property type="match status" value="1"/>
</dbReference>
<dbReference type="Gene3D" id="3.90.980.10">
    <property type="entry name" value="DNA primase, catalytic core, N-terminal domain"/>
    <property type="match status" value="1"/>
</dbReference>
<dbReference type="Pfam" id="PF10410">
    <property type="entry name" value="DnaB_bind"/>
    <property type="match status" value="1"/>
</dbReference>
<comment type="subunit">
    <text evidence="12">Monomer. Interacts with DnaB.</text>
</comment>
<feature type="domain" description="Toprim" evidence="15">
    <location>
        <begin position="259"/>
        <end position="340"/>
    </location>
</feature>
<dbReference type="InterPro" id="IPR007693">
    <property type="entry name" value="DNA_helicase_DnaB-like_N"/>
</dbReference>
<dbReference type="SUPFAM" id="SSF48024">
    <property type="entry name" value="N-terminal domain of DnaB helicase"/>
    <property type="match status" value="1"/>
</dbReference>
<dbReference type="EMBL" id="FRAJ01000004">
    <property type="protein sequence ID" value="SHJ80477.1"/>
    <property type="molecule type" value="Genomic_DNA"/>
</dbReference>
<evidence type="ECO:0000256" key="12">
    <source>
        <dbReference type="HAMAP-Rule" id="MF_00974"/>
    </source>
</evidence>
<evidence type="ECO:0000256" key="13">
    <source>
        <dbReference type="PIRNR" id="PIRNR002811"/>
    </source>
</evidence>
<keyword evidence="1 12" id="KW-0240">DNA-directed RNA polymerase</keyword>
<dbReference type="Pfam" id="PF13155">
    <property type="entry name" value="Toprim_2"/>
    <property type="match status" value="1"/>
</dbReference>
<comment type="function">
    <text evidence="12 13">RNA polymerase that catalyzes the synthesis of short RNA molecules used as primers for DNA polymerase during DNA replication.</text>
</comment>
<dbReference type="Pfam" id="PF01807">
    <property type="entry name" value="Zn_ribbon_DnaG"/>
    <property type="match status" value="1"/>
</dbReference>
<dbReference type="Pfam" id="PF08275">
    <property type="entry name" value="DNAG_N"/>
    <property type="match status" value="1"/>
</dbReference>
<evidence type="ECO:0000256" key="8">
    <source>
        <dbReference type="ARBA" id="ARBA00022833"/>
    </source>
</evidence>
<protein>
    <recommendedName>
        <fullName evidence="12 13">DNA primase</fullName>
        <ecNumber evidence="12">2.7.7.101</ecNumber>
    </recommendedName>
</protein>
<evidence type="ECO:0000256" key="10">
    <source>
        <dbReference type="ARBA" id="ARBA00023125"/>
    </source>
</evidence>
<dbReference type="PIRSF" id="PIRSF002811">
    <property type="entry name" value="DnaG"/>
    <property type="match status" value="1"/>
</dbReference>
<dbReference type="InterPro" id="IPR034151">
    <property type="entry name" value="TOPRIM_DnaG_bac"/>
</dbReference>
<keyword evidence="7 12" id="KW-0863">Zinc-finger</keyword>
<dbReference type="PROSITE" id="PS50880">
    <property type="entry name" value="TOPRIM"/>
    <property type="match status" value="1"/>
</dbReference>
<keyword evidence="6 12" id="KW-0479">Metal-binding</keyword>
<keyword evidence="9" id="KW-0460">Magnesium</keyword>
<comment type="catalytic activity">
    <reaction evidence="12">
        <text>ssDNA + n NTP = ssDNA/pppN(pN)n-1 hybrid + (n-1) diphosphate.</text>
        <dbReference type="EC" id="2.7.7.101"/>
    </reaction>
</comment>
<evidence type="ECO:0000256" key="1">
    <source>
        <dbReference type="ARBA" id="ARBA00022478"/>
    </source>
</evidence>
<dbReference type="CDD" id="cd03364">
    <property type="entry name" value="TOPRIM_DnaG_primases"/>
    <property type="match status" value="1"/>
</dbReference>
<dbReference type="EC" id="2.7.7.101" evidence="12"/>
<dbReference type="InterPro" id="IPR002694">
    <property type="entry name" value="Znf_CHC2"/>
</dbReference>
<dbReference type="Gene3D" id="3.40.1360.10">
    <property type="match status" value="1"/>
</dbReference>
<dbReference type="GO" id="GO:0003678">
    <property type="term" value="F:DNA helicase activity"/>
    <property type="evidence" value="ECO:0007669"/>
    <property type="project" value="InterPro"/>
</dbReference>
<evidence type="ECO:0000256" key="5">
    <source>
        <dbReference type="ARBA" id="ARBA00022705"/>
    </source>
</evidence>
<keyword evidence="3 12" id="KW-0808">Transferase</keyword>
<keyword evidence="4 12" id="KW-0548">Nucleotidyltransferase</keyword>
<evidence type="ECO:0000256" key="3">
    <source>
        <dbReference type="ARBA" id="ARBA00022679"/>
    </source>
</evidence>
<keyword evidence="10 12" id="KW-0238">DNA-binding</keyword>
<keyword evidence="17" id="KW-1185">Reference proteome</keyword>
<evidence type="ECO:0000256" key="14">
    <source>
        <dbReference type="PIRSR" id="PIRSR002811-1"/>
    </source>
</evidence>
<dbReference type="GO" id="GO:0005524">
    <property type="term" value="F:ATP binding"/>
    <property type="evidence" value="ECO:0007669"/>
    <property type="project" value="InterPro"/>
</dbReference>
<name>A0A1M6MAM1_9FIRM</name>
<proteinExistence type="inferred from homology"/>
<dbReference type="STRING" id="1121266.SAMN02745883_00457"/>
<dbReference type="InterPro" id="IPR006295">
    <property type="entry name" value="DNA_primase_DnaG"/>
</dbReference>
<dbReference type="GO" id="GO:0003677">
    <property type="term" value="F:DNA binding"/>
    <property type="evidence" value="ECO:0007669"/>
    <property type="project" value="UniProtKB-KW"/>
</dbReference>